<dbReference type="Pfam" id="PF03109">
    <property type="entry name" value="ABC1"/>
    <property type="match status" value="1"/>
</dbReference>
<feature type="transmembrane region" description="Helical" evidence="2">
    <location>
        <begin position="525"/>
        <end position="546"/>
    </location>
</feature>
<gene>
    <name evidence="4" type="ORF">HNR70_002669</name>
</gene>
<organism evidence="4 5">
    <name type="scientific">Brachybacterium aquaticum</name>
    <dbReference type="NCBI Taxonomy" id="1432564"/>
    <lineage>
        <taxon>Bacteria</taxon>
        <taxon>Bacillati</taxon>
        <taxon>Actinomycetota</taxon>
        <taxon>Actinomycetes</taxon>
        <taxon>Micrococcales</taxon>
        <taxon>Dermabacteraceae</taxon>
        <taxon>Brachybacterium</taxon>
    </lineage>
</organism>
<keyword evidence="2" id="KW-1133">Transmembrane helix</keyword>
<name>A0A841ADD4_9MICO</name>
<evidence type="ECO:0000313" key="5">
    <source>
        <dbReference type="Proteomes" id="UP000588158"/>
    </source>
</evidence>
<feature type="domain" description="ABC1 atypical kinase-like" evidence="3">
    <location>
        <begin position="90"/>
        <end position="332"/>
    </location>
</feature>
<dbReference type="CDD" id="cd05121">
    <property type="entry name" value="ABC1_ADCK3-like"/>
    <property type="match status" value="1"/>
</dbReference>
<accession>A0A841ADD4</accession>
<reference evidence="4 5" key="1">
    <citation type="submission" date="2020-08" db="EMBL/GenBank/DDBJ databases">
        <title>Sequencing the genomes of 1000 actinobacteria strains.</title>
        <authorList>
            <person name="Klenk H.-P."/>
        </authorList>
    </citation>
    <scope>NUCLEOTIDE SEQUENCE [LARGE SCALE GENOMIC DNA]</scope>
    <source>
        <strain evidence="4 5">DSM 28796</strain>
    </source>
</reference>
<keyword evidence="5" id="KW-1185">Reference proteome</keyword>
<evidence type="ECO:0000256" key="1">
    <source>
        <dbReference type="ARBA" id="ARBA00009670"/>
    </source>
</evidence>
<dbReference type="InterPro" id="IPR050154">
    <property type="entry name" value="UbiB_kinase"/>
</dbReference>
<dbReference type="Proteomes" id="UP000588158">
    <property type="component" value="Unassembled WGS sequence"/>
</dbReference>
<dbReference type="InterPro" id="IPR011009">
    <property type="entry name" value="Kinase-like_dom_sf"/>
</dbReference>
<dbReference type="EMBL" id="JACHLZ010000001">
    <property type="protein sequence ID" value="MBB5832856.1"/>
    <property type="molecule type" value="Genomic_DNA"/>
</dbReference>
<dbReference type="InterPro" id="IPR004147">
    <property type="entry name" value="ABC1_dom"/>
</dbReference>
<dbReference type="RefSeq" id="WP_184326113.1">
    <property type="nucleotide sequence ID" value="NZ_JACHLZ010000001.1"/>
</dbReference>
<dbReference type="AlphaFoldDB" id="A0A841ADD4"/>
<protein>
    <submittedName>
        <fullName evidence="4">Ubiquinone biosynthesis protein</fullName>
    </submittedName>
</protein>
<dbReference type="PANTHER" id="PTHR10566:SF113">
    <property type="entry name" value="PROTEIN ACTIVITY OF BC1 COMPLEX KINASE 7, CHLOROPLASTIC"/>
    <property type="match status" value="1"/>
</dbReference>
<keyword evidence="4" id="KW-0830">Ubiquinone</keyword>
<proteinExistence type="inferred from homology"/>
<keyword evidence="2" id="KW-0472">Membrane</keyword>
<sequence length="561" mass="60855">MAADAPRYRRIAEILARNGLGALAAQIGLREHLPEMVRRRLPREDAAADGPSRLRRALEELGPTFVKLGQMLSTRDDLLPAEYTEELRSLRAHTAPVPYAQVADVIERELGAPPHELFAALDEEPLATASIGQAHLGRLHDGSEVVVKVRKPGVSEVVLADLELMRTLASLAAREWETARNVDVVALVAGFDRTMRGELDYRAEAAHAERMRRNLSAAPTVRIPTVHHELTTAEVLTEQRVTGLQIDDVAALDAAGIDRTALATRATRALVRMVLVDGYFHADPHPGNLFVGEDGTITLIDFGMVGQLSESVREEILRLLFALTHGDHDGAVSALVRLAPPRGALDRRRLTRDLENMLEALSAQPLAEVPTARIVEELTAMLRRHHLQLPSDVSSLLRMLVLTESTATVLDPGFHLSTVLTEVIPVALAELLSPEALARRVRTSSLNALRVGGELPERAGRLLDEVEARGVPVRLHPEDLDRAVDRLENTADRLIVGMTMSALLVGIGTVVAAQPGRISLRDPLMLVSGGATALLGTYLAAGAGPARRLGRMVRRGLKGPQ</sequence>
<feature type="transmembrane region" description="Helical" evidence="2">
    <location>
        <begin position="494"/>
        <end position="513"/>
    </location>
</feature>
<dbReference type="SUPFAM" id="SSF56112">
    <property type="entry name" value="Protein kinase-like (PK-like)"/>
    <property type="match status" value="1"/>
</dbReference>
<comment type="similarity">
    <text evidence="1">Belongs to the protein kinase superfamily. ADCK protein kinase family.</text>
</comment>
<evidence type="ECO:0000256" key="2">
    <source>
        <dbReference type="SAM" id="Phobius"/>
    </source>
</evidence>
<evidence type="ECO:0000259" key="3">
    <source>
        <dbReference type="Pfam" id="PF03109"/>
    </source>
</evidence>
<evidence type="ECO:0000313" key="4">
    <source>
        <dbReference type="EMBL" id="MBB5832856.1"/>
    </source>
</evidence>
<comment type="caution">
    <text evidence="4">The sequence shown here is derived from an EMBL/GenBank/DDBJ whole genome shotgun (WGS) entry which is preliminary data.</text>
</comment>
<keyword evidence="2" id="KW-0812">Transmembrane</keyword>
<dbReference type="PANTHER" id="PTHR10566">
    <property type="entry name" value="CHAPERONE-ACTIVITY OF BC1 COMPLEX CABC1 -RELATED"/>
    <property type="match status" value="1"/>
</dbReference>